<feature type="region of interest" description="Disordered" evidence="1">
    <location>
        <begin position="280"/>
        <end position="303"/>
    </location>
</feature>
<feature type="compositionally biased region" description="Polar residues" evidence="1">
    <location>
        <begin position="280"/>
        <end position="292"/>
    </location>
</feature>
<evidence type="ECO:0000256" key="3">
    <source>
        <dbReference type="SAM" id="SignalP"/>
    </source>
</evidence>
<keyword evidence="2" id="KW-1133">Transmembrane helix</keyword>
<organism evidence="4 5">
    <name type="scientific">Paramarasmius palmivorus</name>
    <dbReference type="NCBI Taxonomy" id="297713"/>
    <lineage>
        <taxon>Eukaryota</taxon>
        <taxon>Fungi</taxon>
        <taxon>Dikarya</taxon>
        <taxon>Basidiomycota</taxon>
        <taxon>Agaricomycotina</taxon>
        <taxon>Agaricomycetes</taxon>
        <taxon>Agaricomycetidae</taxon>
        <taxon>Agaricales</taxon>
        <taxon>Marasmiineae</taxon>
        <taxon>Marasmiaceae</taxon>
        <taxon>Paramarasmius</taxon>
    </lineage>
</organism>
<gene>
    <name evidence="4" type="ORF">VNI00_007871</name>
</gene>
<dbReference type="AlphaFoldDB" id="A0AAW0D041"/>
<sequence length="303" mass="32934">MNVVWLLIASFLPQIHGKKETRYIDDTYGDSVTGTKPIYSGSWLSVDSDCVGCTGALVPDFARVRNGTWHDNTRREDSFPTPGFTFSFIGTSLTIYCIIPNVNPTSSDLPTNMSLSFTVDGTLAPSFEHITNSSDTFDYSVPVLTIKDMVNKEHTVQVTVSKIGSVTLFDYAEYTTEAIDGSSSTTTSQGTSPPTQPDPQPTGAERSSRLAIIPGTVLGGLAVISVVVAILYLRRRAGRKPKQTVILEIDDTALPIPTSIPYVLSKRSVSFFRRGRFGTSHTEGSFSFQSESDAPPPPYSPNK</sequence>
<feature type="signal peptide" evidence="3">
    <location>
        <begin position="1"/>
        <end position="17"/>
    </location>
</feature>
<feature type="chain" id="PRO_5043440905" description="Mid2 domain-containing protein" evidence="3">
    <location>
        <begin position="18"/>
        <end position="303"/>
    </location>
</feature>
<feature type="region of interest" description="Disordered" evidence="1">
    <location>
        <begin position="180"/>
        <end position="206"/>
    </location>
</feature>
<protein>
    <recommendedName>
        <fullName evidence="6">Mid2 domain-containing protein</fullName>
    </recommendedName>
</protein>
<keyword evidence="5" id="KW-1185">Reference proteome</keyword>
<feature type="compositionally biased region" description="Low complexity" evidence="1">
    <location>
        <begin position="180"/>
        <end position="193"/>
    </location>
</feature>
<dbReference type="Proteomes" id="UP001383192">
    <property type="component" value="Unassembled WGS sequence"/>
</dbReference>
<keyword evidence="2" id="KW-0812">Transmembrane</keyword>
<dbReference type="EMBL" id="JAYKXP010000026">
    <property type="protein sequence ID" value="KAK7044151.1"/>
    <property type="molecule type" value="Genomic_DNA"/>
</dbReference>
<proteinExistence type="predicted"/>
<dbReference type="CDD" id="cd12087">
    <property type="entry name" value="TM_EGFR-like"/>
    <property type="match status" value="1"/>
</dbReference>
<feature type="transmembrane region" description="Helical" evidence="2">
    <location>
        <begin position="210"/>
        <end position="233"/>
    </location>
</feature>
<evidence type="ECO:0008006" key="6">
    <source>
        <dbReference type="Google" id="ProtNLM"/>
    </source>
</evidence>
<reference evidence="4 5" key="1">
    <citation type="submission" date="2024-01" db="EMBL/GenBank/DDBJ databases">
        <title>A draft genome for a cacao thread blight-causing isolate of Paramarasmius palmivorus.</title>
        <authorList>
            <person name="Baruah I.K."/>
            <person name="Bukari Y."/>
            <person name="Amoako-Attah I."/>
            <person name="Meinhardt L.W."/>
            <person name="Bailey B.A."/>
            <person name="Cohen S.P."/>
        </authorList>
    </citation>
    <scope>NUCLEOTIDE SEQUENCE [LARGE SCALE GENOMIC DNA]</scope>
    <source>
        <strain evidence="4 5">GH-12</strain>
    </source>
</reference>
<accession>A0AAW0D041</accession>
<name>A0AAW0D041_9AGAR</name>
<evidence type="ECO:0000313" key="5">
    <source>
        <dbReference type="Proteomes" id="UP001383192"/>
    </source>
</evidence>
<comment type="caution">
    <text evidence="4">The sequence shown here is derived from an EMBL/GenBank/DDBJ whole genome shotgun (WGS) entry which is preliminary data.</text>
</comment>
<evidence type="ECO:0000313" key="4">
    <source>
        <dbReference type="EMBL" id="KAK7044151.1"/>
    </source>
</evidence>
<feature type="compositionally biased region" description="Pro residues" evidence="1">
    <location>
        <begin position="294"/>
        <end position="303"/>
    </location>
</feature>
<keyword evidence="2" id="KW-0472">Membrane</keyword>
<evidence type="ECO:0000256" key="2">
    <source>
        <dbReference type="SAM" id="Phobius"/>
    </source>
</evidence>
<evidence type="ECO:0000256" key="1">
    <source>
        <dbReference type="SAM" id="MobiDB-lite"/>
    </source>
</evidence>
<keyword evidence="3" id="KW-0732">Signal</keyword>